<reference evidence="1" key="1">
    <citation type="submission" date="2020-11" db="EMBL/GenBank/DDBJ databases">
        <authorList>
            <person name="Whitehead M."/>
        </authorList>
    </citation>
    <scope>NUCLEOTIDE SEQUENCE</scope>
    <source>
        <strain evidence="1">EGII</strain>
    </source>
</reference>
<name>A0A811UHU1_CERCA</name>
<dbReference type="AlphaFoldDB" id="A0A811UHU1"/>
<gene>
    <name evidence="1" type="ORF">CCAP1982_LOCUS7336</name>
</gene>
<accession>A0A811UHU1</accession>
<proteinExistence type="predicted"/>
<organism evidence="1 2">
    <name type="scientific">Ceratitis capitata</name>
    <name type="common">Mediterranean fruit fly</name>
    <name type="synonym">Tephritis capitata</name>
    <dbReference type="NCBI Taxonomy" id="7213"/>
    <lineage>
        <taxon>Eukaryota</taxon>
        <taxon>Metazoa</taxon>
        <taxon>Ecdysozoa</taxon>
        <taxon>Arthropoda</taxon>
        <taxon>Hexapoda</taxon>
        <taxon>Insecta</taxon>
        <taxon>Pterygota</taxon>
        <taxon>Neoptera</taxon>
        <taxon>Endopterygota</taxon>
        <taxon>Diptera</taxon>
        <taxon>Brachycera</taxon>
        <taxon>Muscomorpha</taxon>
        <taxon>Tephritoidea</taxon>
        <taxon>Tephritidae</taxon>
        <taxon>Ceratitis</taxon>
        <taxon>Ceratitis</taxon>
    </lineage>
</organism>
<protein>
    <submittedName>
        <fullName evidence="1">(Mediterranean fruit fly) hypothetical protein</fullName>
    </submittedName>
</protein>
<evidence type="ECO:0000313" key="2">
    <source>
        <dbReference type="Proteomes" id="UP000606786"/>
    </source>
</evidence>
<sequence>MWKSDFVDMQLEPQNMQQHCGSNAMVHGKVSHMRTQAVAQAKAIAIPNVKGFILLSHWRGGKWVEGGCFWCFSCGVDDVVGLQYNRIKCNHE</sequence>
<comment type="caution">
    <text evidence="1">The sequence shown here is derived from an EMBL/GenBank/DDBJ whole genome shotgun (WGS) entry which is preliminary data.</text>
</comment>
<dbReference type="Proteomes" id="UP000606786">
    <property type="component" value="Unassembled WGS sequence"/>
</dbReference>
<keyword evidence="2" id="KW-1185">Reference proteome</keyword>
<evidence type="ECO:0000313" key="1">
    <source>
        <dbReference type="EMBL" id="CAD6998782.1"/>
    </source>
</evidence>
<dbReference type="EMBL" id="CAJHJT010000012">
    <property type="protein sequence ID" value="CAD6998782.1"/>
    <property type="molecule type" value="Genomic_DNA"/>
</dbReference>